<protein>
    <submittedName>
        <fullName evidence="1">Uncharacterized protein</fullName>
    </submittedName>
</protein>
<dbReference type="AlphaFoldDB" id="A0A1D9P5F5"/>
<sequence>MASMVNEFHWRGDKYRAQLEKKHYVKAYLADNGISAKLKGYNALLFVILYAAEHPQASCQELFEAYSETEGAFTNDYRMAYKTSTYAIKKVTNLKNITTFQFIKDCSVALEA</sequence>
<accession>A0A1D9P5F5</accession>
<dbReference type="Proteomes" id="UP000179284">
    <property type="component" value="Plasmid pNP144"/>
</dbReference>
<dbReference type="RefSeq" id="WP_071177605.1">
    <property type="nucleotide sequence ID" value="NZ_CP017832.1"/>
</dbReference>
<geneLocation type="plasmid" evidence="2">
    <name>pnp144</name>
</geneLocation>
<dbReference type="OrthoDB" id="9871522at2"/>
<organism evidence="1 2">
    <name type="scientific">Butyrivibrio hungatei</name>
    <dbReference type="NCBI Taxonomy" id="185008"/>
    <lineage>
        <taxon>Bacteria</taxon>
        <taxon>Bacillati</taxon>
        <taxon>Bacillota</taxon>
        <taxon>Clostridia</taxon>
        <taxon>Lachnospirales</taxon>
        <taxon>Lachnospiraceae</taxon>
        <taxon>Butyrivibrio</taxon>
    </lineage>
</organism>
<evidence type="ECO:0000313" key="1">
    <source>
        <dbReference type="EMBL" id="AOZ97846.1"/>
    </source>
</evidence>
<dbReference type="EMBL" id="CP017832">
    <property type="protein sequence ID" value="AOZ97846.1"/>
    <property type="molecule type" value="Genomic_DNA"/>
</dbReference>
<keyword evidence="1" id="KW-0614">Plasmid</keyword>
<keyword evidence="2" id="KW-1185">Reference proteome</keyword>
<evidence type="ECO:0000313" key="2">
    <source>
        <dbReference type="Proteomes" id="UP000179284"/>
    </source>
</evidence>
<gene>
    <name evidence="1" type="ORF">bhn_II047</name>
</gene>
<name>A0A1D9P5F5_9FIRM</name>
<reference evidence="2" key="1">
    <citation type="submission" date="2016-10" db="EMBL/GenBank/DDBJ databases">
        <title>The complete genome sequence of the rumen bacterium Butyrivibrio hungatei MB2003.</title>
        <authorList>
            <person name="Palevich N."/>
            <person name="Kelly W.J."/>
            <person name="Leahy S.C."/>
            <person name="Altermann E."/>
            <person name="Rakonjac J."/>
            <person name="Attwood G.T."/>
        </authorList>
    </citation>
    <scope>NUCLEOTIDE SEQUENCE [LARGE SCALE GENOMIC DNA]</scope>
    <source>
        <strain evidence="2">MB2003</strain>
        <plasmid evidence="2">Plasmid pnp144</plasmid>
    </source>
</reference>
<proteinExistence type="predicted"/>
<dbReference type="KEGG" id="bhu:bhn_II047"/>